<dbReference type="PANTHER" id="PTHR46333:SF2">
    <property type="entry name" value="CYTOKINESIS PROTEIN 3"/>
    <property type="match status" value="1"/>
</dbReference>
<dbReference type="AlphaFoldDB" id="A0A3G3IHZ4"/>
<feature type="domain" description="Transglutaminase-like" evidence="3">
    <location>
        <begin position="197"/>
        <end position="260"/>
    </location>
</feature>
<proteinExistence type="predicted"/>
<dbReference type="PANTHER" id="PTHR46333">
    <property type="entry name" value="CYTOKINESIS PROTEIN 3"/>
    <property type="match status" value="1"/>
</dbReference>
<evidence type="ECO:0000313" key="5">
    <source>
        <dbReference type="Proteomes" id="UP000273278"/>
    </source>
</evidence>
<dbReference type="GO" id="GO:0005737">
    <property type="term" value="C:cytoplasm"/>
    <property type="evidence" value="ECO:0007669"/>
    <property type="project" value="TreeGrafter"/>
</dbReference>
<organism evidence="4 5">
    <name type="scientific">Methanomethylophilus alvi</name>
    <dbReference type="NCBI Taxonomy" id="1291540"/>
    <lineage>
        <taxon>Archaea</taxon>
        <taxon>Methanobacteriati</taxon>
        <taxon>Thermoplasmatota</taxon>
        <taxon>Thermoplasmata</taxon>
        <taxon>Methanomassiliicoccales</taxon>
        <taxon>Methanomethylophilaceae</taxon>
        <taxon>Methanomethylophilus</taxon>
    </lineage>
</organism>
<dbReference type="Proteomes" id="UP000273278">
    <property type="component" value="Chromosome"/>
</dbReference>
<dbReference type="Gene3D" id="2.60.40.4270">
    <property type="entry name" value="Listeria-Bacteroides repeat domain"/>
    <property type="match status" value="1"/>
</dbReference>
<keyword evidence="2" id="KW-0812">Transmembrane</keyword>
<evidence type="ECO:0000256" key="1">
    <source>
        <dbReference type="ARBA" id="ARBA00004196"/>
    </source>
</evidence>
<dbReference type="EMBL" id="CP017686">
    <property type="protein sequence ID" value="AYQ55174.1"/>
    <property type="molecule type" value="Genomic_DNA"/>
</dbReference>
<evidence type="ECO:0000313" key="4">
    <source>
        <dbReference type="EMBL" id="AYQ55174.1"/>
    </source>
</evidence>
<feature type="transmembrane region" description="Helical" evidence="2">
    <location>
        <begin position="522"/>
        <end position="539"/>
    </location>
</feature>
<dbReference type="InterPro" id="IPR042229">
    <property type="entry name" value="Listeria/Bacterioides_rpt_sf"/>
</dbReference>
<dbReference type="GeneID" id="41321813"/>
<protein>
    <recommendedName>
        <fullName evidence="3">Transglutaminase-like domain-containing protein</fullName>
    </recommendedName>
</protein>
<dbReference type="InterPro" id="IPR038765">
    <property type="entry name" value="Papain-like_cys_pep_sf"/>
</dbReference>
<reference evidence="4 5" key="1">
    <citation type="submission" date="2016-10" db="EMBL/GenBank/DDBJ databases">
        <title>Complete genome of the TMA-utilizing, human hosted archaeon Methanomethylophilus alvus Gen. nov, sp. nov., strain Mx-05, derived from a pure culture.</title>
        <authorList>
            <person name="Brugere J.-F."/>
            <person name="Ben Hania W."/>
            <person name="Chaudhary P.P."/>
            <person name="Gaci N."/>
            <person name="Borrel G."/>
            <person name="Cao Van Tuat L."/>
            <person name="Fardeau M.-L."/>
            <person name="Harris H.M.B."/>
            <person name="O'Toole P.W."/>
            <person name="Ollivier B."/>
        </authorList>
    </citation>
    <scope>NUCLEOTIDE SEQUENCE [LARGE SCALE GENOMIC DNA]</scope>
    <source>
        <strain evidence="4 5">Mx-05</strain>
    </source>
</reference>
<dbReference type="SUPFAM" id="SSF54001">
    <property type="entry name" value="Cysteine proteinases"/>
    <property type="match status" value="1"/>
</dbReference>
<accession>A0A3G3IHZ4</accession>
<dbReference type="Pfam" id="PF01841">
    <property type="entry name" value="Transglut_core"/>
    <property type="match status" value="1"/>
</dbReference>
<dbReference type="RefSeq" id="WP_015504917.1">
    <property type="nucleotide sequence ID" value="NZ_CP017686.1"/>
</dbReference>
<dbReference type="InterPro" id="IPR002931">
    <property type="entry name" value="Transglutaminase-like"/>
</dbReference>
<dbReference type="SMART" id="SM00460">
    <property type="entry name" value="TGc"/>
    <property type="match status" value="1"/>
</dbReference>
<dbReference type="InterPro" id="IPR052557">
    <property type="entry name" value="CAP/Cytokinesis_protein"/>
</dbReference>
<name>A0A3G3IHZ4_9ARCH</name>
<evidence type="ECO:0000256" key="2">
    <source>
        <dbReference type="SAM" id="Phobius"/>
    </source>
</evidence>
<keyword evidence="2" id="KW-1133">Transmembrane helix</keyword>
<gene>
    <name evidence="4" type="ORF">BKD89_05065</name>
</gene>
<dbReference type="Gene3D" id="3.10.620.30">
    <property type="match status" value="1"/>
</dbReference>
<dbReference type="Pfam" id="PF09479">
    <property type="entry name" value="Flg_new"/>
    <property type="match status" value="2"/>
</dbReference>
<comment type="subcellular location">
    <subcellularLocation>
        <location evidence="1">Cell envelope</location>
    </subcellularLocation>
</comment>
<dbReference type="InterPro" id="IPR013378">
    <property type="entry name" value="InlB-like_B-rpt"/>
</dbReference>
<evidence type="ECO:0000259" key="3">
    <source>
        <dbReference type="SMART" id="SM00460"/>
    </source>
</evidence>
<keyword evidence="2" id="KW-0472">Membrane</keyword>
<sequence length="543" mass="59726">MSRTGSAYRRSGYAKKMAAIAVALMSVAVIWTVLSEESEATGDDYTRYYYDQLDQIGKAVYDKALTLEPGESSFDITLNMDWFDDDSVTNVKHTLDSTLSEIRMALVSEKPELYWMGTGLKYIVTGGTITYSFPTAFSTNSEEKAAFDQAVENFHIDNTNRYTAVKSIHDGLASTLTYSSTDNEENSSVIRSAYTALAGDRNVVCEGYAKSFKLLCDRYGIPCITVTGEAKGSSSDTPEGHMWNYVMMDDGKWYLVDCTWDDQTTTVYNYMLAGSNTMGMLTSSGPAITVGESHDPSTVSDMFSIPTLASDTYSPPSYTVSFETNGGDAIQPVMKNEDDVIILEEPSWSGHAFKGWYTDPGFGGTKYAAGAEYTVTGDVTFYAQWVDVYNIYFKADGRTVKTIQFESVTDTVTEPAVPPKAGYTGVWEAYTLILDNVTVNAVYTPITYTAAFVIDGVTVSTVEFTVEDKSLPEPEIPPKEGYKASWEKYRIGPNDLTIHAVYTEEGVVDKVLGYVEDMDPKILGAVGIVIILAIIGLAVRHRH</sequence>